<dbReference type="RefSeq" id="WP_203167559.1">
    <property type="nucleotide sequence ID" value="NZ_JAEVLS010000002.1"/>
</dbReference>
<dbReference type="EMBL" id="JAEVLS010000002">
    <property type="protein sequence ID" value="MBM0105520.1"/>
    <property type="molecule type" value="Genomic_DNA"/>
</dbReference>
<keyword evidence="1" id="KW-0802">TPR repeat</keyword>
<gene>
    <name evidence="3" type="ORF">JM946_12210</name>
</gene>
<keyword evidence="2" id="KW-0732">Signal</keyword>
<evidence type="ECO:0000313" key="3">
    <source>
        <dbReference type="EMBL" id="MBM0105520.1"/>
    </source>
</evidence>
<evidence type="ECO:0000313" key="4">
    <source>
        <dbReference type="Proteomes" id="UP000661077"/>
    </source>
</evidence>
<dbReference type="InterPro" id="IPR019734">
    <property type="entry name" value="TPR_rpt"/>
</dbReference>
<feature type="chain" id="PRO_5046509277" evidence="2">
    <location>
        <begin position="24"/>
        <end position="256"/>
    </location>
</feature>
<keyword evidence="4" id="KW-1185">Reference proteome</keyword>
<name>A0ABS1WX14_9GAMM</name>
<sequence length="256" mass="27580">MNCSAWLRRLLLLLGLAAVSAGAQSTAEFDDAVARLQFAFYTGDSRALEEVLGELAEFEADAGLIAAKSYQLAYGNWKLAELLGNPQGERARSSSKTTAGKAAKSCVQHAREAISKDSRIADIYAIEAVCDTFSPGPARNGSSACTRSKSMRTALTLGADNPRVQFIQALCIPDVEGDPAALDRWRKVVARFEAAPPSQPGKPDWGHAEALLMLGQSYVKRGEMVAARDVLERALVLAPDYREAQKLLQTAANRPK</sequence>
<protein>
    <submittedName>
        <fullName evidence="3">Tetratricopeptide repeat protein</fullName>
    </submittedName>
</protein>
<feature type="signal peptide" evidence="2">
    <location>
        <begin position="1"/>
        <end position="23"/>
    </location>
</feature>
<feature type="repeat" description="TPR" evidence="1">
    <location>
        <begin position="208"/>
        <end position="241"/>
    </location>
</feature>
<reference evidence="3 4" key="1">
    <citation type="journal article" date="2021" name="Int. J. Syst. Evol. Microbiol.">
        <title>Steroidobacter gossypii sp. nov., isolated from soil of cotton cropping field.</title>
        <authorList>
            <person name="Huang R."/>
            <person name="Yang S."/>
            <person name="Zhen C."/>
            <person name="Liu W."/>
        </authorList>
    </citation>
    <scope>NUCLEOTIDE SEQUENCE [LARGE SCALE GENOMIC DNA]</scope>
    <source>
        <strain evidence="3 4">S1-65</strain>
    </source>
</reference>
<dbReference type="SUPFAM" id="SSF48452">
    <property type="entry name" value="TPR-like"/>
    <property type="match status" value="1"/>
</dbReference>
<comment type="caution">
    <text evidence="3">The sequence shown here is derived from an EMBL/GenBank/DDBJ whole genome shotgun (WGS) entry which is preliminary data.</text>
</comment>
<accession>A0ABS1WX14</accession>
<dbReference type="InterPro" id="IPR011990">
    <property type="entry name" value="TPR-like_helical_dom_sf"/>
</dbReference>
<proteinExistence type="predicted"/>
<dbReference type="Gene3D" id="1.25.40.10">
    <property type="entry name" value="Tetratricopeptide repeat domain"/>
    <property type="match status" value="1"/>
</dbReference>
<organism evidence="3 4">
    <name type="scientific">Steroidobacter gossypii</name>
    <dbReference type="NCBI Taxonomy" id="2805490"/>
    <lineage>
        <taxon>Bacteria</taxon>
        <taxon>Pseudomonadati</taxon>
        <taxon>Pseudomonadota</taxon>
        <taxon>Gammaproteobacteria</taxon>
        <taxon>Steroidobacterales</taxon>
        <taxon>Steroidobacteraceae</taxon>
        <taxon>Steroidobacter</taxon>
    </lineage>
</organism>
<evidence type="ECO:0000256" key="2">
    <source>
        <dbReference type="SAM" id="SignalP"/>
    </source>
</evidence>
<dbReference type="Proteomes" id="UP000661077">
    <property type="component" value="Unassembled WGS sequence"/>
</dbReference>
<dbReference type="PROSITE" id="PS50005">
    <property type="entry name" value="TPR"/>
    <property type="match status" value="1"/>
</dbReference>
<evidence type="ECO:0000256" key="1">
    <source>
        <dbReference type="PROSITE-ProRule" id="PRU00339"/>
    </source>
</evidence>
<dbReference type="Pfam" id="PF13428">
    <property type="entry name" value="TPR_14"/>
    <property type="match status" value="1"/>
</dbReference>
<dbReference type="SMART" id="SM00028">
    <property type="entry name" value="TPR"/>
    <property type="match status" value="1"/>
</dbReference>